<dbReference type="EMBL" id="BOMW01000069">
    <property type="protein sequence ID" value="GIF08876.1"/>
    <property type="molecule type" value="Genomic_DNA"/>
</dbReference>
<dbReference type="AlphaFoldDB" id="A0A919ND07"/>
<dbReference type="RefSeq" id="WP_203684215.1">
    <property type="nucleotide sequence ID" value="NZ_BOMW01000069.1"/>
</dbReference>
<evidence type="ECO:0000256" key="1">
    <source>
        <dbReference type="SAM" id="MobiDB-lite"/>
    </source>
</evidence>
<organism evidence="2 3">
    <name type="scientific">Actinoplanes siamensis</name>
    <dbReference type="NCBI Taxonomy" id="1223317"/>
    <lineage>
        <taxon>Bacteria</taxon>
        <taxon>Bacillati</taxon>
        <taxon>Actinomycetota</taxon>
        <taxon>Actinomycetes</taxon>
        <taxon>Micromonosporales</taxon>
        <taxon>Micromonosporaceae</taxon>
        <taxon>Actinoplanes</taxon>
    </lineage>
</organism>
<dbReference type="Proteomes" id="UP000629619">
    <property type="component" value="Unassembled WGS sequence"/>
</dbReference>
<evidence type="ECO:0000313" key="3">
    <source>
        <dbReference type="Proteomes" id="UP000629619"/>
    </source>
</evidence>
<proteinExistence type="predicted"/>
<accession>A0A919ND07</accession>
<gene>
    <name evidence="2" type="ORF">Asi03nite_64140</name>
</gene>
<protein>
    <submittedName>
        <fullName evidence="2">Uncharacterized protein</fullName>
    </submittedName>
</protein>
<comment type="caution">
    <text evidence="2">The sequence shown here is derived from an EMBL/GenBank/DDBJ whole genome shotgun (WGS) entry which is preliminary data.</text>
</comment>
<keyword evidence="3" id="KW-1185">Reference proteome</keyword>
<name>A0A919ND07_9ACTN</name>
<evidence type="ECO:0000313" key="2">
    <source>
        <dbReference type="EMBL" id="GIF08876.1"/>
    </source>
</evidence>
<sequence length="83" mass="9089">MATELLIRVHLDWSAPGHYQSQPLPCRVCGLPTTSRDSSDRACDKQCAEDEIARELYGHGQALITDERVATPAGPPADRGEAW</sequence>
<feature type="region of interest" description="Disordered" evidence="1">
    <location>
        <begin position="63"/>
        <end position="83"/>
    </location>
</feature>
<reference evidence="2" key="1">
    <citation type="submission" date="2021-01" db="EMBL/GenBank/DDBJ databases">
        <title>Whole genome shotgun sequence of Actinoplanes siamensis NBRC 109076.</title>
        <authorList>
            <person name="Komaki H."/>
            <person name="Tamura T."/>
        </authorList>
    </citation>
    <scope>NUCLEOTIDE SEQUENCE</scope>
    <source>
        <strain evidence="2">NBRC 109076</strain>
    </source>
</reference>